<dbReference type="Proteomes" id="UP000830401">
    <property type="component" value="Chromosome"/>
</dbReference>
<keyword evidence="1" id="KW-0472">Membrane</keyword>
<sequence length="211" mass="22632">MNRSIALLFSVVCHPLLLPSYLFYVVCYELPGVVRYPLPANRWQLTCLVALFTFVLPSVGTALLLWRGLITGSMELPERRQRPLPFLLATLSFGAATLLLNSMPEAVDALLRYMLLGMTLAVLLTLLVSLRWKISAHGVGVGGAVGLMMVLYVRDTSTGFPIGWLLASILLAGVVLSARLALNAHTPAQAWAGFSLGISLVLGLGVGSALT</sequence>
<gene>
    <name evidence="2" type="ORF">MUN86_21325</name>
</gene>
<evidence type="ECO:0000313" key="2">
    <source>
        <dbReference type="EMBL" id="UOQ66023.1"/>
    </source>
</evidence>
<keyword evidence="1" id="KW-1133">Transmembrane helix</keyword>
<dbReference type="EMBL" id="CP095061">
    <property type="protein sequence ID" value="UOQ66023.1"/>
    <property type="molecule type" value="Genomic_DNA"/>
</dbReference>
<organism evidence="2 3">
    <name type="scientific">Hymenobacter volaticus</name>
    <dbReference type="NCBI Taxonomy" id="2932254"/>
    <lineage>
        <taxon>Bacteria</taxon>
        <taxon>Pseudomonadati</taxon>
        <taxon>Bacteroidota</taxon>
        <taxon>Cytophagia</taxon>
        <taxon>Cytophagales</taxon>
        <taxon>Hymenobacteraceae</taxon>
        <taxon>Hymenobacter</taxon>
    </lineage>
</organism>
<feature type="transmembrane region" description="Helical" evidence="1">
    <location>
        <begin position="159"/>
        <end position="178"/>
    </location>
</feature>
<keyword evidence="1" id="KW-0812">Transmembrane</keyword>
<protein>
    <recommendedName>
        <fullName evidence="4">PAP2 family protein</fullName>
    </recommendedName>
</protein>
<reference evidence="2" key="1">
    <citation type="submission" date="2022-04" db="EMBL/GenBank/DDBJ databases">
        <title>Hymenobacter sp. isolated from the air.</title>
        <authorList>
            <person name="Won M."/>
            <person name="Lee C.-M."/>
            <person name="Woen H.-Y."/>
            <person name="Kwon S.-W."/>
        </authorList>
    </citation>
    <scope>NUCLEOTIDE SEQUENCE</scope>
    <source>
        <strain evidence="2">5420S-77</strain>
    </source>
</reference>
<keyword evidence="3" id="KW-1185">Reference proteome</keyword>
<feature type="transmembrane region" description="Helical" evidence="1">
    <location>
        <begin position="190"/>
        <end position="210"/>
    </location>
</feature>
<evidence type="ECO:0008006" key="4">
    <source>
        <dbReference type="Google" id="ProtNLM"/>
    </source>
</evidence>
<evidence type="ECO:0000256" key="1">
    <source>
        <dbReference type="SAM" id="Phobius"/>
    </source>
</evidence>
<feature type="transmembrane region" description="Helical" evidence="1">
    <location>
        <begin position="110"/>
        <end position="127"/>
    </location>
</feature>
<name>A0ABY4G559_9BACT</name>
<feature type="transmembrane region" description="Helical" evidence="1">
    <location>
        <begin position="134"/>
        <end position="153"/>
    </location>
</feature>
<accession>A0ABY4G559</accession>
<feature type="transmembrane region" description="Helical" evidence="1">
    <location>
        <begin position="43"/>
        <end position="66"/>
    </location>
</feature>
<dbReference type="RefSeq" id="WP_245120002.1">
    <property type="nucleotide sequence ID" value="NZ_CP095061.1"/>
</dbReference>
<evidence type="ECO:0000313" key="3">
    <source>
        <dbReference type="Proteomes" id="UP000830401"/>
    </source>
</evidence>
<proteinExistence type="predicted"/>
<feature type="transmembrane region" description="Helical" evidence="1">
    <location>
        <begin position="86"/>
        <end position="104"/>
    </location>
</feature>